<evidence type="ECO:0000256" key="4">
    <source>
        <dbReference type="ARBA" id="ARBA00023125"/>
    </source>
</evidence>
<dbReference type="GO" id="GO:0005829">
    <property type="term" value="C:cytosol"/>
    <property type="evidence" value="ECO:0007669"/>
    <property type="project" value="TreeGrafter"/>
</dbReference>
<feature type="domain" description="OmpR/PhoB-type" evidence="9">
    <location>
        <begin position="124"/>
        <end position="218"/>
    </location>
</feature>
<dbReference type="Gene3D" id="6.10.250.690">
    <property type="match status" value="1"/>
</dbReference>
<evidence type="ECO:0000259" key="8">
    <source>
        <dbReference type="PROSITE" id="PS50110"/>
    </source>
</evidence>
<dbReference type="PANTHER" id="PTHR48111:SF67">
    <property type="entry name" value="TRANSCRIPTIONAL REGULATORY PROTEIN TCTD"/>
    <property type="match status" value="1"/>
</dbReference>
<protein>
    <submittedName>
        <fullName evidence="10">Transcriptional regulatory protein QseB</fullName>
    </submittedName>
</protein>
<evidence type="ECO:0000256" key="7">
    <source>
        <dbReference type="PROSITE-ProRule" id="PRU01091"/>
    </source>
</evidence>
<name>A0A2Z2P0P6_9GAMM</name>
<dbReference type="Gene3D" id="1.10.10.10">
    <property type="entry name" value="Winged helix-like DNA-binding domain superfamily/Winged helix DNA-binding domain"/>
    <property type="match status" value="1"/>
</dbReference>
<evidence type="ECO:0000256" key="2">
    <source>
        <dbReference type="ARBA" id="ARBA00023012"/>
    </source>
</evidence>
<feature type="modified residue" description="4-aspartylphosphate" evidence="6">
    <location>
        <position position="51"/>
    </location>
</feature>
<evidence type="ECO:0000259" key="9">
    <source>
        <dbReference type="PROSITE" id="PS51755"/>
    </source>
</evidence>
<dbReference type="Proteomes" id="UP000250079">
    <property type="component" value="Chromosome"/>
</dbReference>
<dbReference type="GO" id="GO:0006355">
    <property type="term" value="P:regulation of DNA-templated transcription"/>
    <property type="evidence" value="ECO:0007669"/>
    <property type="project" value="InterPro"/>
</dbReference>
<dbReference type="PROSITE" id="PS51755">
    <property type="entry name" value="OMPR_PHOB"/>
    <property type="match status" value="1"/>
</dbReference>
<keyword evidence="1 6" id="KW-0597">Phosphoprotein</keyword>
<feature type="domain" description="Response regulatory" evidence="8">
    <location>
        <begin position="2"/>
        <end position="116"/>
    </location>
</feature>
<dbReference type="SMART" id="SM00862">
    <property type="entry name" value="Trans_reg_C"/>
    <property type="match status" value="1"/>
</dbReference>
<keyword evidence="5" id="KW-0804">Transcription</keyword>
<dbReference type="InterPro" id="IPR001789">
    <property type="entry name" value="Sig_transdc_resp-reg_receiver"/>
</dbReference>
<accession>A0A2Z2P0P6</accession>
<dbReference type="SUPFAM" id="SSF46894">
    <property type="entry name" value="C-terminal effector domain of the bipartite response regulators"/>
    <property type="match status" value="1"/>
</dbReference>
<dbReference type="GO" id="GO:0032993">
    <property type="term" value="C:protein-DNA complex"/>
    <property type="evidence" value="ECO:0007669"/>
    <property type="project" value="TreeGrafter"/>
</dbReference>
<dbReference type="GO" id="GO:0000976">
    <property type="term" value="F:transcription cis-regulatory region binding"/>
    <property type="evidence" value="ECO:0007669"/>
    <property type="project" value="TreeGrafter"/>
</dbReference>
<gene>
    <name evidence="10" type="primary">qseB_2</name>
    <name evidence="10" type="ORF">IMCC3135_31385</name>
</gene>
<dbReference type="Pfam" id="PF00072">
    <property type="entry name" value="Response_reg"/>
    <property type="match status" value="1"/>
</dbReference>
<dbReference type="SMART" id="SM00448">
    <property type="entry name" value="REC"/>
    <property type="match status" value="1"/>
</dbReference>
<dbReference type="EMBL" id="CP018632">
    <property type="protein sequence ID" value="ASJ76325.1"/>
    <property type="molecule type" value="Genomic_DNA"/>
</dbReference>
<keyword evidence="3" id="KW-0805">Transcription regulation</keyword>
<dbReference type="InterPro" id="IPR016032">
    <property type="entry name" value="Sig_transdc_resp-reg_C-effctor"/>
</dbReference>
<evidence type="ECO:0000256" key="1">
    <source>
        <dbReference type="ARBA" id="ARBA00022553"/>
    </source>
</evidence>
<dbReference type="AlphaFoldDB" id="A0A2Z2P0P6"/>
<keyword evidence="2" id="KW-0902">Two-component regulatory system</keyword>
<proteinExistence type="predicted"/>
<dbReference type="PANTHER" id="PTHR48111">
    <property type="entry name" value="REGULATOR OF RPOS"/>
    <property type="match status" value="1"/>
</dbReference>
<dbReference type="InterPro" id="IPR039420">
    <property type="entry name" value="WalR-like"/>
</dbReference>
<dbReference type="Gene3D" id="3.40.50.2300">
    <property type="match status" value="1"/>
</dbReference>
<keyword evidence="11" id="KW-1185">Reference proteome</keyword>
<keyword evidence="4 7" id="KW-0238">DNA-binding</keyword>
<dbReference type="CDD" id="cd17624">
    <property type="entry name" value="REC_OmpR_PmrA-like"/>
    <property type="match status" value="1"/>
</dbReference>
<organism evidence="10 11">
    <name type="scientific">Granulosicoccus antarcticus IMCC3135</name>
    <dbReference type="NCBI Taxonomy" id="1192854"/>
    <lineage>
        <taxon>Bacteria</taxon>
        <taxon>Pseudomonadati</taxon>
        <taxon>Pseudomonadota</taxon>
        <taxon>Gammaproteobacteria</taxon>
        <taxon>Chromatiales</taxon>
        <taxon>Granulosicoccaceae</taxon>
        <taxon>Granulosicoccus</taxon>
    </lineage>
</organism>
<dbReference type="Pfam" id="PF00486">
    <property type="entry name" value="Trans_reg_C"/>
    <property type="match status" value="1"/>
</dbReference>
<feature type="DNA-binding region" description="OmpR/PhoB-type" evidence="7">
    <location>
        <begin position="124"/>
        <end position="218"/>
    </location>
</feature>
<reference evidence="10 11" key="1">
    <citation type="submission" date="2016-12" db="EMBL/GenBank/DDBJ databases">
        <authorList>
            <person name="Song W.-J."/>
            <person name="Kurnit D.M."/>
        </authorList>
    </citation>
    <scope>NUCLEOTIDE SEQUENCE [LARGE SCALE GENOMIC DNA]</scope>
    <source>
        <strain evidence="10 11">IMCC3135</strain>
    </source>
</reference>
<dbReference type="RefSeq" id="WP_088921115.1">
    <property type="nucleotide sequence ID" value="NZ_CP018632.1"/>
</dbReference>
<sequence length="218" mass="23819">MRILLVEDDPLIGHGVSQSLLEANHTCQWVKDGKAVMPALEGDTFDAVLLDLGLPGMDGTSVLRQMRERGKDIPVIIITARDGEQDRIQGLDLGADDYLVKPFSLGELQARLRAVARRHVGSGSPQLVTANLQLDPAAASARGEFGDVSLSAREMALLQAMMYRPGQVFSREQLESHVYSQGEEVASNALEVVIHGLRKKLGKQAIRNIRGLGWMVEK</sequence>
<dbReference type="GO" id="GO:0000156">
    <property type="term" value="F:phosphorelay response regulator activity"/>
    <property type="evidence" value="ECO:0007669"/>
    <property type="project" value="TreeGrafter"/>
</dbReference>
<dbReference type="InterPro" id="IPR036388">
    <property type="entry name" value="WH-like_DNA-bd_sf"/>
</dbReference>
<dbReference type="KEGG" id="gai:IMCC3135_31385"/>
<dbReference type="PROSITE" id="PS50110">
    <property type="entry name" value="RESPONSE_REGULATORY"/>
    <property type="match status" value="1"/>
</dbReference>
<dbReference type="InterPro" id="IPR011006">
    <property type="entry name" value="CheY-like_superfamily"/>
</dbReference>
<evidence type="ECO:0000256" key="5">
    <source>
        <dbReference type="ARBA" id="ARBA00023163"/>
    </source>
</evidence>
<evidence type="ECO:0000256" key="6">
    <source>
        <dbReference type="PROSITE-ProRule" id="PRU00169"/>
    </source>
</evidence>
<dbReference type="OrthoDB" id="9802426at2"/>
<evidence type="ECO:0000256" key="3">
    <source>
        <dbReference type="ARBA" id="ARBA00023015"/>
    </source>
</evidence>
<dbReference type="InterPro" id="IPR001867">
    <property type="entry name" value="OmpR/PhoB-type_DNA-bd"/>
</dbReference>
<dbReference type="CDD" id="cd00383">
    <property type="entry name" value="trans_reg_C"/>
    <property type="match status" value="1"/>
</dbReference>
<dbReference type="SUPFAM" id="SSF52172">
    <property type="entry name" value="CheY-like"/>
    <property type="match status" value="1"/>
</dbReference>
<dbReference type="FunFam" id="3.40.50.2300:FF:000002">
    <property type="entry name" value="DNA-binding response regulator PhoP"/>
    <property type="match status" value="1"/>
</dbReference>
<evidence type="ECO:0000313" key="11">
    <source>
        <dbReference type="Proteomes" id="UP000250079"/>
    </source>
</evidence>
<evidence type="ECO:0000313" key="10">
    <source>
        <dbReference type="EMBL" id="ASJ76325.1"/>
    </source>
</evidence>